<feature type="non-terminal residue" evidence="1">
    <location>
        <position position="1"/>
    </location>
</feature>
<organism evidence="1 2">
    <name type="scientific">Pristionchus fissidentatus</name>
    <dbReference type="NCBI Taxonomy" id="1538716"/>
    <lineage>
        <taxon>Eukaryota</taxon>
        <taxon>Metazoa</taxon>
        <taxon>Ecdysozoa</taxon>
        <taxon>Nematoda</taxon>
        <taxon>Chromadorea</taxon>
        <taxon>Rhabditida</taxon>
        <taxon>Rhabditina</taxon>
        <taxon>Diplogasteromorpha</taxon>
        <taxon>Diplogasteroidea</taxon>
        <taxon>Neodiplogasteridae</taxon>
        <taxon>Pristionchus</taxon>
    </lineage>
</organism>
<evidence type="ECO:0000313" key="2">
    <source>
        <dbReference type="Proteomes" id="UP001432322"/>
    </source>
</evidence>
<proteinExistence type="predicted"/>
<gene>
    <name evidence="1" type="ORF">PFISCL1PPCAC_6893</name>
</gene>
<dbReference type="AlphaFoldDB" id="A0AAV5V896"/>
<name>A0AAV5V896_9BILA</name>
<reference evidence="1" key="1">
    <citation type="submission" date="2023-10" db="EMBL/GenBank/DDBJ databases">
        <title>Genome assembly of Pristionchus species.</title>
        <authorList>
            <person name="Yoshida K."/>
            <person name="Sommer R.J."/>
        </authorList>
    </citation>
    <scope>NUCLEOTIDE SEQUENCE</scope>
    <source>
        <strain evidence="1">RS5133</strain>
    </source>
</reference>
<evidence type="ECO:0000313" key="1">
    <source>
        <dbReference type="EMBL" id="GMT15596.1"/>
    </source>
</evidence>
<dbReference type="Proteomes" id="UP001432322">
    <property type="component" value="Unassembled WGS sequence"/>
</dbReference>
<dbReference type="EMBL" id="BTSY01000002">
    <property type="protein sequence ID" value="GMT15596.1"/>
    <property type="molecule type" value="Genomic_DNA"/>
</dbReference>
<keyword evidence="2" id="KW-1185">Reference proteome</keyword>
<protein>
    <submittedName>
        <fullName evidence="1">Uncharacterized protein</fullName>
    </submittedName>
</protein>
<accession>A0AAV5V896</accession>
<comment type="caution">
    <text evidence="1">The sequence shown here is derived from an EMBL/GenBank/DDBJ whole genome shotgun (WGS) entry which is preliminary data.</text>
</comment>
<sequence>IPLSKTITQIRLFENISSYSKVKKWVVQIESLVDAISALSGKLSRDIENSGIESFLVSSIGDVLLRNANLHLKRTHNFLVVAVVVEIQFGVDGTYSSSVASDGVGAVSKRLLFSEETVGES</sequence>